<feature type="compositionally biased region" description="Basic and acidic residues" evidence="8">
    <location>
        <begin position="334"/>
        <end position="356"/>
    </location>
</feature>
<keyword evidence="3" id="KW-0479">Metal-binding</keyword>
<name>A0ABR1TL61_9PEZI</name>
<evidence type="ECO:0000256" key="4">
    <source>
        <dbReference type="ARBA" id="ARBA00022771"/>
    </source>
</evidence>
<feature type="region of interest" description="Disordered" evidence="8">
    <location>
        <begin position="123"/>
        <end position="162"/>
    </location>
</feature>
<evidence type="ECO:0000256" key="7">
    <source>
        <dbReference type="PROSITE-ProRule" id="PRU00175"/>
    </source>
</evidence>
<keyword evidence="11" id="KW-1185">Reference proteome</keyword>
<reference evidence="10 11" key="1">
    <citation type="submission" date="2023-01" db="EMBL/GenBank/DDBJ databases">
        <title>Analysis of 21 Apiospora genomes using comparative genomics revels a genus with tremendous synthesis potential of carbohydrate active enzymes and secondary metabolites.</title>
        <authorList>
            <person name="Sorensen T."/>
        </authorList>
    </citation>
    <scope>NUCLEOTIDE SEQUENCE [LARGE SCALE GENOMIC DNA]</scope>
    <source>
        <strain evidence="10 11">CBS 83171</strain>
    </source>
</reference>
<keyword evidence="6" id="KW-0539">Nucleus</keyword>
<gene>
    <name evidence="10" type="ORF">PG996_014508</name>
</gene>
<feature type="region of interest" description="Disordered" evidence="8">
    <location>
        <begin position="85"/>
        <end position="109"/>
    </location>
</feature>
<keyword evidence="4 7" id="KW-0863">Zinc-finger</keyword>
<dbReference type="InterPro" id="IPR013083">
    <property type="entry name" value="Znf_RING/FYVE/PHD"/>
</dbReference>
<evidence type="ECO:0000256" key="1">
    <source>
        <dbReference type="ARBA" id="ARBA00004123"/>
    </source>
</evidence>
<proteinExistence type="inferred from homology"/>
<feature type="domain" description="RING-type" evidence="9">
    <location>
        <begin position="269"/>
        <end position="325"/>
    </location>
</feature>
<dbReference type="Gene3D" id="3.30.40.10">
    <property type="entry name" value="Zinc/RING finger domain, C3HC4 (zinc finger)"/>
    <property type="match status" value="2"/>
</dbReference>
<comment type="subcellular location">
    <subcellularLocation>
        <location evidence="1">Nucleus</location>
    </subcellularLocation>
</comment>
<dbReference type="InterPro" id="IPR031790">
    <property type="entry name" value="Znf-NOSIP"/>
</dbReference>
<dbReference type="Pfam" id="PF15906">
    <property type="entry name" value="zf-NOSIP"/>
    <property type="match status" value="1"/>
</dbReference>
<dbReference type="InterPro" id="IPR017907">
    <property type="entry name" value="Znf_RING_CS"/>
</dbReference>
<dbReference type="PROSITE" id="PS00518">
    <property type="entry name" value="ZF_RING_1"/>
    <property type="match status" value="1"/>
</dbReference>
<dbReference type="InterPro" id="IPR001841">
    <property type="entry name" value="Znf_RING"/>
</dbReference>
<evidence type="ECO:0000313" key="10">
    <source>
        <dbReference type="EMBL" id="KAK8046444.1"/>
    </source>
</evidence>
<feature type="region of interest" description="Disordered" evidence="8">
    <location>
        <begin position="334"/>
        <end position="374"/>
    </location>
</feature>
<dbReference type="InterPro" id="IPR027370">
    <property type="entry name" value="Znf-RING_euk"/>
</dbReference>
<evidence type="ECO:0000256" key="5">
    <source>
        <dbReference type="ARBA" id="ARBA00022833"/>
    </source>
</evidence>
<evidence type="ECO:0000259" key="9">
    <source>
        <dbReference type="PROSITE" id="PS50089"/>
    </source>
</evidence>
<evidence type="ECO:0000256" key="3">
    <source>
        <dbReference type="ARBA" id="ARBA00022723"/>
    </source>
</evidence>
<dbReference type="PANTHER" id="PTHR13063">
    <property type="entry name" value="ENOS INTERACTING PROTEIN"/>
    <property type="match status" value="1"/>
</dbReference>
<dbReference type="Proteomes" id="UP001446871">
    <property type="component" value="Unassembled WGS sequence"/>
</dbReference>
<keyword evidence="5" id="KW-0862">Zinc</keyword>
<accession>A0ABR1TL61</accession>
<feature type="region of interest" description="Disordered" evidence="8">
    <location>
        <begin position="1"/>
        <end position="27"/>
    </location>
</feature>
<sequence length="386" mass="42758">MSHSKRNTSRAVFTSHEREQAKKAWSSTSATLSRESFLPFSSCRLCLEPALDPVACTHGDLFCRECALSNILAQKKEIKRLDKVREAEARDREEEAGRQEAEEKERAVREFEMTQRGLDVAGRKLGEKKKKPPTQDATMDTISPEEATRNDNSTTGTKRKFELDDEELSRIASEDRAKARKALDDEKAAKPKLTSFWVPSITPTSNTKDALHEVTKKAKTTPTCPASPEDRPHTYSLHTLVTVHFTEEEEEGNGAAQRSGKSKKMQRVCPSCKKALSNSSRAMLARPCGHVLCRNCVDRFMRPSGHHDPHAENVDPEGLRCYVCEADLVDRGAGKDKGVGDDGTTKTKKKEKERIKPGLVELGREGTGFSAGGANQVQKSGVAFQC</sequence>
<evidence type="ECO:0000256" key="2">
    <source>
        <dbReference type="ARBA" id="ARBA00008126"/>
    </source>
</evidence>
<comment type="similarity">
    <text evidence="2">Belongs to the NOSIP family.</text>
</comment>
<evidence type="ECO:0000256" key="8">
    <source>
        <dbReference type="SAM" id="MobiDB-lite"/>
    </source>
</evidence>
<dbReference type="EMBL" id="JAQQWM010000009">
    <property type="protein sequence ID" value="KAK8046444.1"/>
    <property type="molecule type" value="Genomic_DNA"/>
</dbReference>
<dbReference type="SUPFAM" id="SSF57850">
    <property type="entry name" value="RING/U-box"/>
    <property type="match status" value="1"/>
</dbReference>
<evidence type="ECO:0000313" key="11">
    <source>
        <dbReference type="Proteomes" id="UP001446871"/>
    </source>
</evidence>
<organism evidence="10 11">
    <name type="scientific">Apiospora saccharicola</name>
    <dbReference type="NCBI Taxonomy" id="335842"/>
    <lineage>
        <taxon>Eukaryota</taxon>
        <taxon>Fungi</taxon>
        <taxon>Dikarya</taxon>
        <taxon>Ascomycota</taxon>
        <taxon>Pezizomycotina</taxon>
        <taxon>Sordariomycetes</taxon>
        <taxon>Xylariomycetidae</taxon>
        <taxon>Amphisphaeriales</taxon>
        <taxon>Apiosporaceae</taxon>
        <taxon>Apiospora</taxon>
    </lineage>
</organism>
<dbReference type="PROSITE" id="PS50089">
    <property type="entry name" value="ZF_RING_2"/>
    <property type="match status" value="1"/>
</dbReference>
<protein>
    <submittedName>
        <fullName evidence="10">Ring finger domain-containing protein</fullName>
    </submittedName>
</protein>
<evidence type="ECO:0000256" key="6">
    <source>
        <dbReference type="ARBA" id="ARBA00023242"/>
    </source>
</evidence>
<comment type="caution">
    <text evidence="10">The sequence shown here is derived from an EMBL/GenBank/DDBJ whole genome shotgun (WGS) entry which is preliminary data.</text>
</comment>
<dbReference type="InterPro" id="IPR016818">
    <property type="entry name" value="NOSIP"/>
</dbReference>
<dbReference type="PANTHER" id="PTHR13063:SF10">
    <property type="entry name" value="NITRIC OXIDE SYNTHASE-INTERACTING PROTEIN"/>
    <property type="match status" value="1"/>
</dbReference>
<dbReference type="Pfam" id="PF13445">
    <property type="entry name" value="zf-RING_UBOX"/>
    <property type="match status" value="1"/>
</dbReference>